<dbReference type="Proteomes" id="UP000790709">
    <property type="component" value="Unassembled WGS sequence"/>
</dbReference>
<evidence type="ECO:0000313" key="1">
    <source>
        <dbReference type="EMBL" id="KAH7928085.1"/>
    </source>
</evidence>
<comment type="caution">
    <text evidence="1">The sequence shown here is derived from an EMBL/GenBank/DDBJ whole genome shotgun (WGS) entry which is preliminary data.</text>
</comment>
<protein>
    <submittedName>
        <fullName evidence="1">Uncharacterized protein</fullName>
    </submittedName>
</protein>
<proteinExistence type="predicted"/>
<name>A0ACB8BSF4_9AGAM</name>
<evidence type="ECO:0000313" key="2">
    <source>
        <dbReference type="Proteomes" id="UP000790709"/>
    </source>
</evidence>
<keyword evidence="2" id="KW-1185">Reference proteome</keyword>
<sequence>MEDGEIALHCNSNVTTGIGYDPAFEWPDDGHGDSPDFPASDKSPSSSPWPSLRLLIVRSSILSKKCRLVVLDAYDEAQFGRDVAPAGSETPRVRLKEMEVSKLHATAYWDKQRREWAVVDMGSMHGTFLKRPSDPDRPGTEGERLERGTRLSPARTASVPRPLHHLDLLTIGSTTFMCHIHMDRKPCAMCMSSGVGDIPLFSDKGSGHGPLKRPRDEGGRGDVTTEPRDSKKALTMLKRSLLMRHEEDHRSRHPPSKPLTATYVDRSARRRALHPGSALDSPGITISGSESPGVPLARCDELPQLPPPLEKPPSPAPLPESNIGRRLLLKQGWQPGTSLGYPDEKPGLVEPLEVSSTKHRAGLGMPQAPAFSPSLEDWKESAKQKRWDSAQASEPSSRG</sequence>
<accession>A0ACB8BSF4</accession>
<dbReference type="EMBL" id="MU266357">
    <property type="protein sequence ID" value="KAH7928085.1"/>
    <property type="molecule type" value="Genomic_DNA"/>
</dbReference>
<organism evidence="1 2">
    <name type="scientific">Leucogyrophana mollusca</name>
    <dbReference type="NCBI Taxonomy" id="85980"/>
    <lineage>
        <taxon>Eukaryota</taxon>
        <taxon>Fungi</taxon>
        <taxon>Dikarya</taxon>
        <taxon>Basidiomycota</taxon>
        <taxon>Agaricomycotina</taxon>
        <taxon>Agaricomycetes</taxon>
        <taxon>Agaricomycetidae</taxon>
        <taxon>Boletales</taxon>
        <taxon>Boletales incertae sedis</taxon>
        <taxon>Leucogyrophana</taxon>
    </lineage>
</organism>
<reference evidence="1" key="1">
    <citation type="journal article" date="2021" name="New Phytol.">
        <title>Evolutionary innovations through gain and loss of genes in the ectomycorrhizal Boletales.</title>
        <authorList>
            <person name="Wu G."/>
            <person name="Miyauchi S."/>
            <person name="Morin E."/>
            <person name="Kuo A."/>
            <person name="Drula E."/>
            <person name="Varga T."/>
            <person name="Kohler A."/>
            <person name="Feng B."/>
            <person name="Cao Y."/>
            <person name="Lipzen A."/>
            <person name="Daum C."/>
            <person name="Hundley H."/>
            <person name="Pangilinan J."/>
            <person name="Johnson J."/>
            <person name="Barry K."/>
            <person name="LaButti K."/>
            <person name="Ng V."/>
            <person name="Ahrendt S."/>
            <person name="Min B."/>
            <person name="Choi I.G."/>
            <person name="Park H."/>
            <person name="Plett J.M."/>
            <person name="Magnuson J."/>
            <person name="Spatafora J.W."/>
            <person name="Nagy L.G."/>
            <person name="Henrissat B."/>
            <person name="Grigoriev I.V."/>
            <person name="Yang Z.L."/>
            <person name="Xu J."/>
            <person name="Martin F.M."/>
        </authorList>
    </citation>
    <scope>NUCLEOTIDE SEQUENCE</scope>
    <source>
        <strain evidence="1">KUC20120723A-06</strain>
    </source>
</reference>
<gene>
    <name evidence="1" type="ORF">BV22DRAFT_1126847</name>
</gene>